<organism evidence="12 13">
    <name type="scientific">Corynebacterium lizhenjunii</name>
    <dbReference type="NCBI Taxonomy" id="2709394"/>
    <lineage>
        <taxon>Bacteria</taxon>
        <taxon>Bacillati</taxon>
        <taxon>Actinomycetota</taxon>
        <taxon>Actinomycetes</taxon>
        <taxon>Mycobacteriales</taxon>
        <taxon>Corynebacteriaceae</taxon>
        <taxon>Corynebacterium</taxon>
    </lineage>
</organism>
<dbReference type="Pfam" id="PF00171">
    <property type="entry name" value="Aldedh"/>
    <property type="match status" value="1"/>
</dbReference>
<feature type="active site" evidence="6 7">
    <location>
        <position position="727"/>
    </location>
</feature>
<dbReference type="InterPro" id="IPR002872">
    <property type="entry name" value="Proline_DH_dom"/>
</dbReference>
<dbReference type="KEGG" id="cliz:G7Y31_10740"/>
<evidence type="ECO:0000256" key="4">
    <source>
        <dbReference type="ARBA" id="ARBA00023027"/>
    </source>
</evidence>
<evidence type="ECO:0000256" key="9">
    <source>
        <dbReference type="SAM" id="MobiDB-lite"/>
    </source>
</evidence>
<dbReference type="InterPro" id="IPR050485">
    <property type="entry name" value="Proline_metab_enzyme"/>
</dbReference>
<evidence type="ECO:0000256" key="7">
    <source>
        <dbReference type="PROSITE-ProRule" id="PRU10007"/>
    </source>
</evidence>
<dbReference type="Gene3D" id="3.20.20.220">
    <property type="match status" value="1"/>
</dbReference>
<dbReference type="SUPFAM" id="SSF51730">
    <property type="entry name" value="FAD-linked oxidoreductase"/>
    <property type="match status" value="1"/>
</dbReference>
<dbReference type="InterPro" id="IPR029510">
    <property type="entry name" value="Ald_DH_CS_GLU"/>
</dbReference>
<evidence type="ECO:0000256" key="8">
    <source>
        <dbReference type="RuleBase" id="RU003345"/>
    </source>
</evidence>
<dbReference type="InterPro" id="IPR016160">
    <property type="entry name" value="Ald_DH_CS_CYS"/>
</dbReference>
<evidence type="ECO:0000256" key="6">
    <source>
        <dbReference type="PIRSR" id="PIRSR000197-1"/>
    </source>
</evidence>
<comment type="similarity">
    <text evidence="8">Belongs to the aldehyde dehydrogenase family.</text>
</comment>
<comment type="pathway">
    <text evidence="1">Amino-acid degradation; L-proline degradation into L-glutamate; L-glutamate from L-proline: step 2/2.</text>
</comment>
<dbReference type="GO" id="GO:0009898">
    <property type="term" value="C:cytoplasmic side of plasma membrane"/>
    <property type="evidence" value="ECO:0007669"/>
    <property type="project" value="TreeGrafter"/>
</dbReference>
<reference evidence="12 13" key="1">
    <citation type="submission" date="2020-11" db="EMBL/GenBank/DDBJ databases">
        <title>Corynebacterium sp. ZJ-599.</title>
        <authorList>
            <person name="Zhou J."/>
        </authorList>
    </citation>
    <scope>NUCLEOTIDE SEQUENCE [LARGE SCALE GENOMIC DNA]</scope>
    <source>
        <strain evidence="12 13">ZJ-599</strain>
    </source>
</reference>
<evidence type="ECO:0000256" key="1">
    <source>
        <dbReference type="ARBA" id="ARBA00004786"/>
    </source>
</evidence>
<evidence type="ECO:0000313" key="12">
    <source>
        <dbReference type="EMBL" id="QPK78969.1"/>
    </source>
</evidence>
<dbReference type="GO" id="GO:0010133">
    <property type="term" value="P:L-proline catabolic process to L-glutamate"/>
    <property type="evidence" value="ECO:0007669"/>
    <property type="project" value="InterPro"/>
</dbReference>
<keyword evidence="13" id="KW-1185">Reference proteome</keyword>
<dbReference type="PROSITE" id="PS00070">
    <property type="entry name" value="ALDEHYDE_DEHYDR_CYS"/>
    <property type="match status" value="1"/>
</dbReference>
<dbReference type="PIRSF" id="PIRSF000197">
    <property type="entry name" value="Bifunct_PutA"/>
    <property type="match status" value="1"/>
</dbReference>
<dbReference type="InterPro" id="IPR016162">
    <property type="entry name" value="Ald_DH_N"/>
</dbReference>
<evidence type="ECO:0000256" key="5">
    <source>
        <dbReference type="ARBA" id="ARBA00048142"/>
    </source>
</evidence>
<keyword evidence="4" id="KW-0520">NAD</keyword>
<dbReference type="Proteomes" id="UP000594681">
    <property type="component" value="Chromosome"/>
</dbReference>
<feature type="region of interest" description="Disordered" evidence="9">
    <location>
        <begin position="464"/>
        <end position="501"/>
    </location>
</feature>
<dbReference type="Gene3D" id="3.40.605.10">
    <property type="entry name" value="Aldehyde Dehydrogenase, Chain A, domain 1"/>
    <property type="match status" value="1"/>
</dbReference>
<evidence type="ECO:0000259" key="10">
    <source>
        <dbReference type="Pfam" id="PF00171"/>
    </source>
</evidence>
<evidence type="ECO:0000313" key="13">
    <source>
        <dbReference type="Proteomes" id="UP000594681"/>
    </source>
</evidence>
<evidence type="ECO:0000256" key="2">
    <source>
        <dbReference type="ARBA" id="ARBA00012884"/>
    </source>
</evidence>
<name>A0A7T0KF85_9CORY</name>
<dbReference type="GO" id="GO:0004657">
    <property type="term" value="F:proline dehydrogenase activity"/>
    <property type="evidence" value="ECO:0007669"/>
    <property type="project" value="InterPro"/>
</dbReference>
<dbReference type="InterPro" id="IPR025703">
    <property type="entry name" value="Bifunct_PutA"/>
</dbReference>
<feature type="domain" description="Aldehyde dehydrogenase" evidence="10">
    <location>
        <begin position="527"/>
        <end position="947"/>
    </location>
</feature>
<dbReference type="EC" id="1.2.1.88" evidence="2"/>
<dbReference type="SUPFAM" id="SSF53720">
    <property type="entry name" value="ALDH-like"/>
    <property type="match status" value="1"/>
</dbReference>
<accession>A0A7T0KF85</accession>
<evidence type="ECO:0000256" key="3">
    <source>
        <dbReference type="ARBA" id="ARBA00023002"/>
    </source>
</evidence>
<dbReference type="PANTHER" id="PTHR42862:SF1">
    <property type="entry name" value="DELTA-1-PYRROLINE-5-CARBOXYLATE DEHYDROGENASE 2, ISOFORM A-RELATED"/>
    <property type="match status" value="1"/>
</dbReference>
<dbReference type="PROSITE" id="PS00687">
    <property type="entry name" value="ALDEHYDE_DEHYDR_GLU"/>
    <property type="match status" value="1"/>
</dbReference>
<dbReference type="InterPro" id="IPR029041">
    <property type="entry name" value="FAD-linked_oxidoreductase-like"/>
</dbReference>
<comment type="catalytic activity">
    <reaction evidence="5">
        <text>L-glutamate 5-semialdehyde + NAD(+) + H2O = L-glutamate + NADH + 2 H(+)</text>
        <dbReference type="Rhea" id="RHEA:30235"/>
        <dbReference type="ChEBI" id="CHEBI:15377"/>
        <dbReference type="ChEBI" id="CHEBI:15378"/>
        <dbReference type="ChEBI" id="CHEBI:29985"/>
        <dbReference type="ChEBI" id="CHEBI:57540"/>
        <dbReference type="ChEBI" id="CHEBI:57945"/>
        <dbReference type="ChEBI" id="CHEBI:58066"/>
        <dbReference type="EC" id="1.2.1.88"/>
    </reaction>
</comment>
<dbReference type="Gene3D" id="3.40.309.10">
    <property type="entry name" value="Aldehyde Dehydrogenase, Chain A, domain 2"/>
    <property type="match status" value="1"/>
</dbReference>
<dbReference type="InterPro" id="IPR016161">
    <property type="entry name" value="Ald_DH/histidinol_DH"/>
</dbReference>
<feature type="active site" evidence="6">
    <location>
        <position position="761"/>
    </location>
</feature>
<gene>
    <name evidence="12" type="ORF">G7Y31_10740</name>
</gene>
<dbReference type="AlphaFoldDB" id="A0A7T0KF85"/>
<feature type="domain" description="Proline dehydrogenase" evidence="11">
    <location>
        <begin position="139"/>
        <end position="428"/>
    </location>
</feature>
<dbReference type="GO" id="GO:0003700">
    <property type="term" value="F:DNA-binding transcription factor activity"/>
    <property type="evidence" value="ECO:0007669"/>
    <property type="project" value="InterPro"/>
</dbReference>
<dbReference type="RefSeq" id="WP_165007419.1">
    <property type="nucleotide sequence ID" value="NZ_CP064954.1"/>
</dbReference>
<dbReference type="EMBL" id="CP064954">
    <property type="protein sequence ID" value="QPK78969.1"/>
    <property type="molecule type" value="Genomic_DNA"/>
</dbReference>
<keyword evidence="3 8" id="KW-0560">Oxidoreductase</keyword>
<dbReference type="InterPro" id="IPR016163">
    <property type="entry name" value="Ald_DH_C"/>
</dbReference>
<protein>
    <recommendedName>
        <fullName evidence="2">L-glutamate gamma-semialdehyde dehydrogenase</fullName>
        <ecNumber evidence="2">1.2.1.88</ecNumber>
    </recommendedName>
</protein>
<proteinExistence type="inferred from homology"/>
<evidence type="ECO:0000259" key="11">
    <source>
        <dbReference type="Pfam" id="PF01619"/>
    </source>
</evidence>
<sequence length="1158" mass="127117">MTEPAYTRLPESDDMDAIVEAAVERAHKWLAASDGEQDKGTEQLADLLRDEDGVKFTMDFVDRVMRPEDNTVAANALRVVTQEFDPSFLGLINGTLVGLGGFVGPILPNLVMPLARLRMRQMVGHLVLDAESDSLNKLLDKAAESGEHLNLNLLGEAVLGEDEARSRAQRTLDLIKNPRVTYVSVKASSMVAQLNHWDIDGSVERLKERLRPLYEEAVSRSPHVFINLDMEEYHDLHLTIRLFKELLSEPAFKNLEAGIVLQAYLPDTFEALQELAEFGVQRVAEGGAPIKIRIVKGANLSMEHVQGEIHGWPVATYTDKQEVDANYYRLLDFIVREEYADAVRIGVATHNLFTAATAYELANKRGVVRMLDSEMLQGMSPAQQAAVRQVYEGRQILYTPVVHKEDFDVAVSYLVRRLEENSATQNFLYALFAPEEKDALNDNLTPIEQQERVYRRAVERRWETFAGPNRTQDRAAESEAGEGRQAPKTGRFSNEPDTDPALAANRAWGLAALAKDPGHHGIDEVTDPAEVETAVAKAKSLAADWAAKSGDERAQVLETVADKLADNRDRLINVAAYEANKTIDQTDPEISEAIDFATYYAASARLLDEARSVFTPHEVTVVTPPWNFPIAIPVGGMLSALAAGSTVIIKPAPQVVHCAKLAVECIHLALEEHGLDRDLVQLVLTDEGEAGKALISHPDVDAVILTGASDTGALFRSWRPEMNLMAETSGKNAMIITPAADPDLAIADLYHSAFAHSGQKCSASSLVIFVGAAGTSDRLRNQLLDAVKTLKVGPGYDITTTMNGLAEAPGEKLLRGLTTLEPGEKWLLKPEKLNEEGTLWSPGIRDGVKPGSWYHLNECFGPVLGIMHAETLEQAVAWQNSTGYGLTGGIHSLDDAEIEYWIDNVEVGNAYVNRGITGAIVQRQSFGGWKKSVMGPGAKAGGPNYVAQMGTWSEGELKPRNVDIQAATAKKLRGLSERLRDAISEEDIAWLWRAAELDQLAWQEEFGREHDRTGLVSEANIFRYRPLLDKLRIRIGEGYALRDIARQELAAAITGTAVEFSAPAGIAEELSKHGFNVRTLDAEAFARELSRAASSRVRALGAVEDEARLAAVESNSVILDQPVLADGRRELLPYLLEQAVSITMHRFGIIRSVAGIER</sequence>
<dbReference type="Pfam" id="PF01619">
    <property type="entry name" value="Pro_dh"/>
    <property type="match status" value="1"/>
</dbReference>
<dbReference type="PANTHER" id="PTHR42862">
    <property type="entry name" value="DELTA-1-PYRROLINE-5-CARBOXYLATE DEHYDROGENASE 1, ISOFORM A-RELATED"/>
    <property type="match status" value="1"/>
</dbReference>
<dbReference type="InterPro" id="IPR015590">
    <property type="entry name" value="Aldehyde_DH_dom"/>
</dbReference>
<dbReference type="GO" id="GO:0003842">
    <property type="term" value="F:L-glutamate gamma-semialdehyde dehydrogenase activity"/>
    <property type="evidence" value="ECO:0007669"/>
    <property type="project" value="UniProtKB-EC"/>
</dbReference>